<feature type="compositionally biased region" description="Low complexity" evidence="6">
    <location>
        <begin position="273"/>
        <end position="283"/>
    </location>
</feature>
<keyword evidence="2" id="KW-0805">Transcription regulation</keyword>
<keyword evidence="4" id="KW-0804">Transcription</keyword>
<dbReference type="PROSITE" id="PS50217">
    <property type="entry name" value="BZIP"/>
    <property type="match status" value="1"/>
</dbReference>
<dbReference type="SMART" id="SM00338">
    <property type="entry name" value="BRLZ"/>
    <property type="match status" value="1"/>
</dbReference>
<reference evidence="8 9" key="1">
    <citation type="journal article" date="2014" name="Nat. Commun.">
        <title>Molecular traces of alternative social organization in a termite genome.</title>
        <authorList>
            <person name="Terrapon N."/>
            <person name="Li C."/>
            <person name="Robertson H.M."/>
            <person name="Ji L."/>
            <person name="Meng X."/>
            <person name="Booth W."/>
            <person name="Chen Z."/>
            <person name="Childers C.P."/>
            <person name="Glastad K.M."/>
            <person name="Gokhale K."/>
            <person name="Gowin J."/>
            <person name="Gronenberg W."/>
            <person name="Hermansen R.A."/>
            <person name="Hu H."/>
            <person name="Hunt B.G."/>
            <person name="Huylmans A.K."/>
            <person name="Khalil S.M."/>
            <person name="Mitchell R.D."/>
            <person name="Munoz-Torres M.C."/>
            <person name="Mustard J.A."/>
            <person name="Pan H."/>
            <person name="Reese J.T."/>
            <person name="Scharf M.E."/>
            <person name="Sun F."/>
            <person name="Vogel H."/>
            <person name="Xiao J."/>
            <person name="Yang W."/>
            <person name="Yang Z."/>
            <person name="Yang Z."/>
            <person name="Zhou J."/>
            <person name="Zhu J."/>
            <person name="Brent C.S."/>
            <person name="Elsik C.G."/>
            <person name="Goodisman M.A."/>
            <person name="Liberles D.A."/>
            <person name="Roe R.M."/>
            <person name="Vargo E.L."/>
            <person name="Vilcinskas A."/>
            <person name="Wang J."/>
            <person name="Bornberg-Bauer E."/>
            <person name="Korb J."/>
            <person name="Zhang G."/>
            <person name="Liebig J."/>
        </authorList>
    </citation>
    <scope>NUCLEOTIDE SEQUENCE [LARGE SCALE GENOMIC DNA]</scope>
    <source>
        <tissue evidence="8">Whole organism</tissue>
    </source>
</reference>
<dbReference type="AlphaFoldDB" id="A0A067R377"/>
<evidence type="ECO:0000256" key="2">
    <source>
        <dbReference type="ARBA" id="ARBA00023015"/>
    </source>
</evidence>
<gene>
    <name evidence="8" type="ORF">L798_13850</name>
</gene>
<dbReference type="Gene3D" id="1.20.5.170">
    <property type="match status" value="1"/>
</dbReference>
<dbReference type="InParanoid" id="A0A067R377"/>
<comment type="subcellular location">
    <subcellularLocation>
        <location evidence="1">Nucleus</location>
    </subcellularLocation>
</comment>
<keyword evidence="9" id="KW-1185">Reference proteome</keyword>
<proteinExistence type="predicted"/>
<dbReference type="Pfam" id="PF07716">
    <property type="entry name" value="bZIP_2"/>
    <property type="match status" value="1"/>
</dbReference>
<dbReference type="SUPFAM" id="SSF57959">
    <property type="entry name" value="Leucine zipper domain"/>
    <property type="match status" value="1"/>
</dbReference>
<dbReference type="CDD" id="cd14695">
    <property type="entry name" value="bZIP_HLF"/>
    <property type="match status" value="1"/>
</dbReference>
<keyword evidence="5" id="KW-0539">Nucleus</keyword>
<evidence type="ECO:0000256" key="3">
    <source>
        <dbReference type="ARBA" id="ARBA00023125"/>
    </source>
</evidence>
<feature type="region of interest" description="Disordered" evidence="6">
    <location>
        <begin position="55"/>
        <end position="80"/>
    </location>
</feature>
<evidence type="ECO:0000256" key="5">
    <source>
        <dbReference type="ARBA" id="ARBA00023242"/>
    </source>
</evidence>
<dbReference type="OrthoDB" id="361013at2759"/>
<feature type="compositionally biased region" description="Basic and acidic residues" evidence="6">
    <location>
        <begin position="289"/>
        <end position="309"/>
    </location>
</feature>
<keyword evidence="3" id="KW-0238">DNA-binding</keyword>
<evidence type="ECO:0000259" key="7">
    <source>
        <dbReference type="PROSITE" id="PS50217"/>
    </source>
</evidence>
<evidence type="ECO:0000256" key="1">
    <source>
        <dbReference type="ARBA" id="ARBA00004123"/>
    </source>
</evidence>
<evidence type="ECO:0000313" key="8">
    <source>
        <dbReference type="EMBL" id="KDR12244.1"/>
    </source>
</evidence>
<dbReference type="EMBL" id="KK853034">
    <property type="protein sequence ID" value="KDR12244.1"/>
    <property type="molecule type" value="Genomic_DNA"/>
</dbReference>
<accession>A0A067R377</accession>
<dbReference type="eggNOG" id="KOG3119">
    <property type="taxonomic scope" value="Eukaryota"/>
</dbReference>
<sequence>MQGASNENISSLQIPAMKQNQQAIDLTFSTMQPQHDVQHGDDVLDLRVSRPSERVVKRECRTESPPPVIMNHHRPSTSTLHPSVPYSHISLHTNVNAFPQPTDTPVQPSKIITPVSVSSTIPVPSSSVISFQPVPLPSTSGDSLQFPYLPQYMLYHAIPSTEVPLTLESGSSPENSLSSNSATVPSSPSPAPGLEPMLHLANPLPIPNSVENQTKKCTRPFKAVSFDIGEVSALYSESFGHFKEEVYAQAKLVTKSGKDKKRPAKKLSPSPQPSSSTSEQSSPNGKDAAYLEKRRKNNEAAKRSRDARRAKEDELALWKEFLERENQRLRYELMLLRNRGVQVMTSNCVCTCSMART</sequence>
<dbReference type="InterPro" id="IPR040223">
    <property type="entry name" value="PAR_bZIP"/>
</dbReference>
<protein>
    <submittedName>
        <fullName evidence="8">Cell death specification protein 2</fullName>
    </submittedName>
</protein>
<dbReference type="GO" id="GO:0000981">
    <property type="term" value="F:DNA-binding transcription factor activity, RNA polymerase II-specific"/>
    <property type="evidence" value="ECO:0007669"/>
    <property type="project" value="TreeGrafter"/>
</dbReference>
<dbReference type="PANTHER" id="PTHR11988">
    <property type="entry name" value="THYROTROPH EMBRYONIC FACTOR RELATED"/>
    <property type="match status" value="1"/>
</dbReference>
<dbReference type="Proteomes" id="UP000027135">
    <property type="component" value="Unassembled WGS sequence"/>
</dbReference>
<evidence type="ECO:0000256" key="4">
    <source>
        <dbReference type="ARBA" id="ARBA00023163"/>
    </source>
</evidence>
<feature type="region of interest" description="Disordered" evidence="6">
    <location>
        <begin position="254"/>
        <end position="309"/>
    </location>
</feature>
<dbReference type="GO" id="GO:0000978">
    <property type="term" value="F:RNA polymerase II cis-regulatory region sequence-specific DNA binding"/>
    <property type="evidence" value="ECO:0007669"/>
    <property type="project" value="TreeGrafter"/>
</dbReference>
<name>A0A067R377_ZOONE</name>
<dbReference type="GO" id="GO:0005634">
    <property type="term" value="C:nucleus"/>
    <property type="evidence" value="ECO:0007669"/>
    <property type="project" value="UniProtKB-SubCell"/>
</dbReference>
<feature type="compositionally biased region" description="Low complexity" evidence="6">
    <location>
        <begin position="167"/>
        <end position="186"/>
    </location>
</feature>
<feature type="domain" description="BZIP" evidence="7">
    <location>
        <begin position="287"/>
        <end position="339"/>
    </location>
</feature>
<dbReference type="InterPro" id="IPR004827">
    <property type="entry name" value="bZIP"/>
</dbReference>
<organism evidence="8 9">
    <name type="scientific">Zootermopsis nevadensis</name>
    <name type="common">Dampwood termite</name>
    <dbReference type="NCBI Taxonomy" id="136037"/>
    <lineage>
        <taxon>Eukaryota</taxon>
        <taxon>Metazoa</taxon>
        <taxon>Ecdysozoa</taxon>
        <taxon>Arthropoda</taxon>
        <taxon>Hexapoda</taxon>
        <taxon>Insecta</taxon>
        <taxon>Pterygota</taxon>
        <taxon>Neoptera</taxon>
        <taxon>Polyneoptera</taxon>
        <taxon>Dictyoptera</taxon>
        <taxon>Blattodea</taxon>
        <taxon>Blattoidea</taxon>
        <taxon>Termitoidae</taxon>
        <taxon>Termopsidae</taxon>
        <taxon>Zootermopsis</taxon>
    </lineage>
</organism>
<dbReference type="STRING" id="136037.A0A067R377"/>
<feature type="region of interest" description="Disordered" evidence="6">
    <location>
        <begin position="166"/>
        <end position="200"/>
    </location>
</feature>
<dbReference type="PANTHER" id="PTHR11988:SF27">
    <property type="entry name" value="GH27708P"/>
    <property type="match status" value="1"/>
</dbReference>
<dbReference type="InterPro" id="IPR046347">
    <property type="entry name" value="bZIP_sf"/>
</dbReference>
<evidence type="ECO:0000313" key="9">
    <source>
        <dbReference type="Proteomes" id="UP000027135"/>
    </source>
</evidence>
<evidence type="ECO:0000256" key="6">
    <source>
        <dbReference type="SAM" id="MobiDB-lite"/>
    </source>
</evidence>